<dbReference type="PROSITE" id="PS51186">
    <property type="entry name" value="GNAT"/>
    <property type="match status" value="1"/>
</dbReference>
<evidence type="ECO:0000313" key="3">
    <source>
        <dbReference type="Proteomes" id="UP000826300"/>
    </source>
</evidence>
<evidence type="ECO:0000259" key="1">
    <source>
        <dbReference type="PROSITE" id="PS51186"/>
    </source>
</evidence>
<dbReference type="Pfam" id="PF13302">
    <property type="entry name" value="Acetyltransf_3"/>
    <property type="match status" value="1"/>
</dbReference>
<dbReference type="AlphaFoldDB" id="A0A8G0ZRG3"/>
<dbReference type="PANTHER" id="PTHR43441:SF6">
    <property type="entry name" value="N-ACETYLTRANSFERASE DOMAIN-CONTAINING PROTEIN"/>
    <property type="match status" value="1"/>
</dbReference>
<dbReference type="InterPro" id="IPR051908">
    <property type="entry name" value="Ribosomal_N-acetyltransferase"/>
</dbReference>
<accession>A0A8G0ZRG3</accession>
<dbReference type="InterPro" id="IPR016181">
    <property type="entry name" value="Acyl_CoA_acyltransferase"/>
</dbReference>
<gene>
    <name evidence="2" type="ORF">JO391_10070</name>
</gene>
<dbReference type="GO" id="GO:0008999">
    <property type="term" value="F:protein-N-terminal-alanine acetyltransferase activity"/>
    <property type="evidence" value="ECO:0007669"/>
    <property type="project" value="TreeGrafter"/>
</dbReference>
<dbReference type="RefSeq" id="WP_220660373.1">
    <property type="nucleotide sequence ID" value="NZ_CP069370.1"/>
</dbReference>
<dbReference type="PANTHER" id="PTHR43441">
    <property type="entry name" value="RIBOSOMAL-PROTEIN-SERINE ACETYLTRANSFERASE"/>
    <property type="match status" value="1"/>
</dbReference>
<reference evidence="2" key="1">
    <citation type="submission" date="2021-02" db="EMBL/GenBank/DDBJ databases">
        <title>Rhodobacter shimadae sp. nov., an aerobic anoxygenic phototrophic bacterium isolated from a hot spring.</title>
        <authorList>
            <person name="Muramatsu S."/>
            <person name="Haruta S."/>
            <person name="Hirose S."/>
            <person name="Hanada S."/>
        </authorList>
    </citation>
    <scope>NUCLEOTIDE SEQUENCE</scope>
    <source>
        <strain evidence="2">N10</strain>
    </source>
</reference>
<name>A0A8G0ZRG3_9RHOB</name>
<feature type="domain" description="N-acetyltransferase" evidence="1">
    <location>
        <begin position="13"/>
        <end position="171"/>
    </location>
</feature>
<keyword evidence="3" id="KW-1185">Reference proteome</keyword>
<dbReference type="EMBL" id="CP069370">
    <property type="protein sequence ID" value="QYZ68150.1"/>
    <property type="molecule type" value="Genomic_DNA"/>
</dbReference>
<dbReference type="Gene3D" id="3.40.630.30">
    <property type="match status" value="1"/>
</dbReference>
<organism evidence="2 3">
    <name type="scientific">Neotabrizicola shimadae</name>
    <dbReference type="NCBI Taxonomy" id="2807096"/>
    <lineage>
        <taxon>Bacteria</taxon>
        <taxon>Pseudomonadati</taxon>
        <taxon>Pseudomonadota</taxon>
        <taxon>Alphaproteobacteria</taxon>
        <taxon>Rhodobacterales</taxon>
        <taxon>Paracoccaceae</taxon>
        <taxon>Neotabrizicola</taxon>
    </lineage>
</organism>
<dbReference type="KEGG" id="nsm:JO391_10070"/>
<protein>
    <submittedName>
        <fullName evidence="2">GNAT family N-acetyltransferase</fullName>
    </submittedName>
</protein>
<dbReference type="GO" id="GO:1990189">
    <property type="term" value="F:protein N-terminal-serine acetyltransferase activity"/>
    <property type="evidence" value="ECO:0007669"/>
    <property type="project" value="TreeGrafter"/>
</dbReference>
<dbReference type="Proteomes" id="UP000826300">
    <property type="component" value="Chromosome"/>
</dbReference>
<sequence>MIASPVLPVIETERLRLVQPAASHIPAMTAFHGSDRAAALDWQLMPHEAWRHFAFVLGHHALRGFGPFVAEAKEDGRAVGLFGPWHPEGQPEQEIKWTVWSAADEGRGYAFEAARAMLGYAFGTLGWTTAVSYIRPANTRSAALARRLGAREHGTWTTPRGTEVRVFRHHPGGAA</sequence>
<dbReference type="InterPro" id="IPR000182">
    <property type="entry name" value="GNAT_dom"/>
</dbReference>
<dbReference type="GO" id="GO:0005737">
    <property type="term" value="C:cytoplasm"/>
    <property type="evidence" value="ECO:0007669"/>
    <property type="project" value="TreeGrafter"/>
</dbReference>
<evidence type="ECO:0000313" key="2">
    <source>
        <dbReference type="EMBL" id="QYZ68150.1"/>
    </source>
</evidence>
<proteinExistence type="predicted"/>
<dbReference type="SUPFAM" id="SSF55729">
    <property type="entry name" value="Acyl-CoA N-acyltransferases (Nat)"/>
    <property type="match status" value="1"/>
</dbReference>